<dbReference type="RefSeq" id="WP_345532676.1">
    <property type="nucleotide sequence ID" value="NZ_BAABLD010000008.1"/>
</dbReference>
<organism evidence="2 3">
    <name type="scientific">Viridibacterium curvum</name>
    <dbReference type="NCBI Taxonomy" id="1101404"/>
    <lineage>
        <taxon>Bacteria</taxon>
        <taxon>Pseudomonadati</taxon>
        <taxon>Pseudomonadota</taxon>
        <taxon>Betaproteobacteria</taxon>
        <taxon>Rhodocyclales</taxon>
        <taxon>Rhodocyclaceae</taxon>
        <taxon>Viridibacterium</taxon>
    </lineage>
</organism>
<evidence type="ECO:0000313" key="3">
    <source>
        <dbReference type="Proteomes" id="UP001500547"/>
    </source>
</evidence>
<evidence type="ECO:0000256" key="1">
    <source>
        <dbReference type="SAM" id="SignalP"/>
    </source>
</evidence>
<protein>
    <recommendedName>
        <fullName evidence="4">Peptidase MA-like domain-containing protein</fullName>
    </recommendedName>
</protein>
<reference evidence="3" key="1">
    <citation type="journal article" date="2019" name="Int. J. Syst. Evol. Microbiol.">
        <title>The Global Catalogue of Microorganisms (GCM) 10K type strain sequencing project: providing services to taxonomists for standard genome sequencing and annotation.</title>
        <authorList>
            <consortium name="The Broad Institute Genomics Platform"/>
            <consortium name="The Broad Institute Genome Sequencing Center for Infectious Disease"/>
            <person name="Wu L."/>
            <person name="Ma J."/>
        </authorList>
    </citation>
    <scope>NUCLEOTIDE SEQUENCE [LARGE SCALE GENOMIC DNA]</scope>
    <source>
        <strain evidence="3">JCM 18715</strain>
    </source>
</reference>
<proteinExistence type="predicted"/>
<sequence length="540" mass="59550">MVRRTLFFLLACLSSWAQAGVTMKPMDGVAPALVVELRRTIEAFGGILKQEFGFTEDIDARVVVCPTEACYYEVLRKDGGYSHERAELTARATGGVTGVARNTIYIKLLSPTGLSRARFVMAHELTHIVQGKLIGSAAGMERANRWIKEGMADWVGALVANRLGDQSFAKWQLDRINSVRMASNPVAPQDLGEVSFMQWTTWTDQRRQPYEMADLMFMALAEKKEAEFPAAMMGYMRCMGTFSRESTCFRDSFGVTQRDFHREFPEWLQRAYAGGKAVEVVAGRVAADKAAVIEAAHAQTQRLLSEHLGEGLTISMRIFLAEDSEEMAQLLVRELGYTVADAERSVRGSTSIWQGSVAILDAGRLSTDERLAASTASLLVGRHLQLAGNSRGQFAWMAFGLREYMASLCLETMGLRSSAASQQLRQEQLRAAKRALPALVTLATTDAYRQAQREHGAAVVLGQVVSAAELLVQKSGWARIAEWVRATKTAADPGEVFASSFGLSAERFSEQLAERLRVADSWHYRAPVLSHFNAFTPGIP</sequence>
<feature type="chain" id="PRO_5046021996" description="Peptidase MA-like domain-containing protein" evidence="1">
    <location>
        <begin position="20"/>
        <end position="540"/>
    </location>
</feature>
<name>A0ABP9QNF2_9RHOO</name>
<keyword evidence="3" id="KW-1185">Reference proteome</keyword>
<feature type="signal peptide" evidence="1">
    <location>
        <begin position="1"/>
        <end position="19"/>
    </location>
</feature>
<dbReference type="EMBL" id="BAABLD010000008">
    <property type="protein sequence ID" value="GAA5164661.1"/>
    <property type="molecule type" value="Genomic_DNA"/>
</dbReference>
<accession>A0ABP9QNF2</accession>
<keyword evidence="1" id="KW-0732">Signal</keyword>
<gene>
    <name evidence="2" type="ORF">GCM10025770_18970</name>
</gene>
<dbReference type="Proteomes" id="UP001500547">
    <property type="component" value="Unassembled WGS sequence"/>
</dbReference>
<evidence type="ECO:0000313" key="2">
    <source>
        <dbReference type="EMBL" id="GAA5164661.1"/>
    </source>
</evidence>
<comment type="caution">
    <text evidence="2">The sequence shown here is derived from an EMBL/GenBank/DDBJ whole genome shotgun (WGS) entry which is preliminary data.</text>
</comment>
<evidence type="ECO:0008006" key="4">
    <source>
        <dbReference type="Google" id="ProtNLM"/>
    </source>
</evidence>